<organism evidence="1 2">
    <name type="scientific">Pluteus cervinus</name>
    <dbReference type="NCBI Taxonomy" id="181527"/>
    <lineage>
        <taxon>Eukaryota</taxon>
        <taxon>Fungi</taxon>
        <taxon>Dikarya</taxon>
        <taxon>Basidiomycota</taxon>
        <taxon>Agaricomycotina</taxon>
        <taxon>Agaricomycetes</taxon>
        <taxon>Agaricomycetidae</taxon>
        <taxon>Agaricales</taxon>
        <taxon>Pluteineae</taxon>
        <taxon>Pluteaceae</taxon>
        <taxon>Pluteus</taxon>
    </lineage>
</organism>
<dbReference type="Proteomes" id="UP000308600">
    <property type="component" value="Unassembled WGS sequence"/>
</dbReference>
<evidence type="ECO:0000313" key="2">
    <source>
        <dbReference type="Proteomes" id="UP000308600"/>
    </source>
</evidence>
<name>A0ACD3AV62_9AGAR</name>
<evidence type="ECO:0000313" key="1">
    <source>
        <dbReference type="EMBL" id="TFK69467.1"/>
    </source>
</evidence>
<dbReference type="EMBL" id="ML208330">
    <property type="protein sequence ID" value="TFK69467.1"/>
    <property type="molecule type" value="Genomic_DNA"/>
</dbReference>
<protein>
    <submittedName>
        <fullName evidence="1">Uncharacterized protein</fullName>
    </submittedName>
</protein>
<proteinExistence type="predicted"/>
<gene>
    <name evidence="1" type="ORF">BDN72DRAFT_840318</name>
</gene>
<reference evidence="1 2" key="1">
    <citation type="journal article" date="2019" name="Nat. Ecol. Evol.">
        <title>Megaphylogeny resolves global patterns of mushroom evolution.</title>
        <authorList>
            <person name="Varga T."/>
            <person name="Krizsan K."/>
            <person name="Foldi C."/>
            <person name="Dima B."/>
            <person name="Sanchez-Garcia M."/>
            <person name="Sanchez-Ramirez S."/>
            <person name="Szollosi G.J."/>
            <person name="Szarkandi J.G."/>
            <person name="Papp V."/>
            <person name="Albert L."/>
            <person name="Andreopoulos W."/>
            <person name="Angelini C."/>
            <person name="Antonin V."/>
            <person name="Barry K.W."/>
            <person name="Bougher N.L."/>
            <person name="Buchanan P."/>
            <person name="Buyck B."/>
            <person name="Bense V."/>
            <person name="Catcheside P."/>
            <person name="Chovatia M."/>
            <person name="Cooper J."/>
            <person name="Damon W."/>
            <person name="Desjardin D."/>
            <person name="Finy P."/>
            <person name="Geml J."/>
            <person name="Haridas S."/>
            <person name="Hughes K."/>
            <person name="Justo A."/>
            <person name="Karasinski D."/>
            <person name="Kautmanova I."/>
            <person name="Kiss B."/>
            <person name="Kocsube S."/>
            <person name="Kotiranta H."/>
            <person name="LaButti K.M."/>
            <person name="Lechner B.E."/>
            <person name="Liimatainen K."/>
            <person name="Lipzen A."/>
            <person name="Lukacs Z."/>
            <person name="Mihaltcheva S."/>
            <person name="Morgado L.N."/>
            <person name="Niskanen T."/>
            <person name="Noordeloos M.E."/>
            <person name="Ohm R.A."/>
            <person name="Ortiz-Santana B."/>
            <person name="Ovrebo C."/>
            <person name="Racz N."/>
            <person name="Riley R."/>
            <person name="Savchenko A."/>
            <person name="Shiryaev A."/>
            <person name="Soop K."/>
            <person name="Spirin V."/>
            <person name="Szebenyi C."/>
            <person name="Tomsovsky M."/>
            <person name="Tulloss R.E."/>
            <person name="Uehling J."/>
            <person name="Grigoriev I.V."/>
            <person name="Vagvolgyi C."/>
            <person name="Papp T."/>
            <person name="Martin F.M."/>
            <person name="Miettinen O."/>
            <person name="Hibbett D.S."/>
            <person name="Nagy L.G."/>
        </authorList>
    </citation>
    <scope>NUCLEOTIDE SEQUENCE [LARGE SCALE GENOMIC DNA]</scope>
    <source>
        <strain evidence="1 2">NL-1719</strain>
    </source>
</reference>
<keyword evidence="2" id="KW-1185">Reference proteome</keyword>
<accession>A0ACD3AV62</accession>
<sequence length="204" mass="23705">MPPHLSDTWLEQNGHHVRRVTFLQDLPKYPNFFNVCPHITDLTAYRIDLSGLVRTTISKLPLRRITADIDSFEVIETPKSWNQIHGLAELPQLTHFAFPEGPFIRHIRDEDSKPSKIAQEILRNCRRLKLVVLIRKDDDDWDQQDEANPSVLPFECDDPRMVAIQRSSDLWSGVPRERDAWVIAEEMVQRNLELSEGWSQSNAT</sequence>